<sequence>MNIYSGIDIEDTGRFKRLYFLKPYLLQKLFQEEEWSFAIQKPKPWETLAGIWCGKEAAVKALNSLVKLDVHSITIKHLKDGSPFVYFSSYPSSSKPTLKLSLSISHTKTISVATVQVLELSAD</sequence>
<dbReference type="InterPro" id="IPR037143">
    <property type="entry name" value="4-PPantetheinyl_Trfase_dom_sf"/>
</dbReference>
<reference evidence="3 4" key="1">
    <citation type="submission" date="2016-10" db="EMBL/GenBank/DDBJ databases">
        <authorList>
            <person name="Varghese N."/>
            <person name="Submissions S."/>
        </authorList>
    </citation>
    <scope>NUCLEOTIDE SEQUENCE [LARGE SCALE GENOMIC DNA]</scope>
    <source>
        <strain evidence="3 4">DSM 17997</strain>
    </source>
</reference>
<protein>
    <submittedName>
        <fullName evidence="3">Holo-[acyl-carrier protein] synthase</fullName>
    </submittedName>
</protein>
<dbReference type="EMBL" id="FNQC01000005">
    <property type="protein sequence ID" value="SDZ05865.1"/>
    <property type="molecule type" value="Genomic_DNA"/>
</dbReference>
<dbReference type="Pfam" id="PF01648">
    <property type="entry name" value="ACPS"/>
    <property type="match status" value="1"/>
</dbReference>
<evidence type="ECO:0000313" key="3">
    <source>
        <dbReference type="EMBL" id="SDZ05865.1"/>
    </source>
</evidence>
<evidence type="ECO:0000259" key="2">
    <source>
        <dbReference type="Pfam" id="PF01648"/>
    </source>
</evidence>
<dbReference type="InterPro" id="IPR008278">
    <property type="entry name" value="4-PPantetheinyl_Trfase_dom"/>
</dbReference>
<accession>A0A1H3PYJ1</accession>
<gene>
    <name evidence="3" type="ORF">SAMN05444412_10588</name>
</gene>
<name>A0A1H3PYJ1_9BACT</name>
<evidence type="ECO:0000256" key="1">
    <source>
        <dbReference type="ARBA" id="ARBA00022679"/>
    </source>
</evidence>
<proteinExistence type="predicted"/>
<dbReference type="SUPFAM" id="SSF56214">
    <property type="entry name" value="4'-phosphopantetheinyl transferase"/>
    <property type="match status" value="1"/>
</dbReference>
<keyword evidence="1" id="KW-0808">Transferase</keyword>
<evidence type="ECO:0000313" key="4">
    <source>
        <dbReference type="Proteomes" id="UP000199663"/>
    </source>
</evidence>
<dbReference type="RefSeq" id="WP_019599453.1">
    <property type="nucleotide sequence ID" value="NZ_FNQC01000005.1"/>
</dbReference>
<comment type="caution">
    <text evidence="3">The sequence shown here is derived from an EMBL/GenBank/DDBJ whole genome shotgun (WGS) entry which is preliminary data.</text>
</comment>
<dbReference type="Proteomes" id="UP000199663">
    <property type="component" value="Unassembled WGS sequence"/>
</dbReference>
<dbReference type="Gene3D" id="3.90.470.20">
    <property type="entry name" value="4'-phosphopantetheinyl transferase domain"/>
    <property type="match status" value="1"/>
</dbReference>
<feature type="domain" description="4'-phosphopantetheinyl transferase" evidence="2">
    <location>
        <begin position="6"/>
        <end position="97"/>
    </location>
</feature>
<organism evidence="3 4">
    <name type="scientific">Rhodonellum ikkaensis</name>
    <dbReference type="NCBI Taxonomy" id="336829"/>
    <lineage>
        <taxon>Bacteria</taxon>
        <taxon>Pseudomonadati</taxon>
        <taxon>Bacteroidota</taxon>
        <taxon>Cytophagia</taxon>
        <taxon>Cytophagales</taxon>
        <taxon>Cytophagaceae</taxon>
        <taxon>Rhodonellum</taxon>
    </lineage>
</organism>
<keyword evidence="4" id="KW-1185">Reference proteome</keyword>